<dbReference type="EMBL" id="NQXA01000003">
    <property type="protein sequence ID" value="PHQ29874.1"/>
    <property type="molecule type" value="Genomic_DNA"/>
</dbReference>
<proteinExistence type="predicted"/>
<keyword evidence="3" id="KW-1185">Reference proteome</keyword>
<keyword evidence="1" id="KW-1133">Transmembrane helix</keyword>
<dbReference type="AlphaFoldDB" id="A0A2G1VT02"/>
<dbReference type="InterPro" id="IPR008620">
    <property type="entry name" value="FixH"/>
</dbReference>
<feature type="transmembrane region" description="Helical" evidence="1">
    <location>
        <begin position="6"/>
        <end position="25"/>
    </location>
</feature>
<dbReference type="Pfam" id="PF05751">
    <property type="entry name" value="FixH"/>
    <property type="match status" value="1"/>
</dbReference>
<comment type="caution">
    <text evidence="2">The sequence shown here is derived from an EMBL/GenBank/DDBJ whole genome shotgun (WGS) entry which is preliminary data.</text>
</comment>
<name>A0A2G1VT02_9FLAO</name>
<evidence type="ECO:0000313" key="2">
    <source>
        <dbReference type="EMBL" id="PHQ29874.1"/>
    </source>
</evidence>
<sequence length="148" mass="17037">MKFNWGTGLVIGMVGFMSFILYFVITMSTDRKYSYDLVIEDYYKHEMNLQGAIDATANSKQLETPVTGTKTEAGYLIAFPENLDPKAITGSVFLYRPSARQLDFDMPIRLSSSNLLIPDKRLVGGRWNITITWEYEGKNYRFEDEITY</sequence>
<organism evidence="2 3">
    <name type="scientific">Leeuwenhoekiella nanhaiensis</name>
    <dbReference type="NCBI Taxonomy" id="1655491"/>
    <lineage>
        <taxon>Bacteria</taxon>
        <taxon>Pseudomonadati</taxon>
        <taxon>Bacteroidota</taxon>
        <taxon>Flavobacteriia</taxon>
        <taxon>Flavobacteriales</taxon>
        <taxon>Flavobacteriaceae</taxon>
        <taxon>Leeuwenhoekiella</taxon>
    </lineage>
</organism>
<keyword evidence="1" id="KW-0812">Transmembrane</keyword>
<dbReference type="Proteomes" id="UP000229433">
    <property type="component" value="Unassembled WGS sequence"/>
</dbReference>
<dbReference type="RefSeq" id="WP_099645715.1">
    <property type="nucleotide sequence ID" value="NZ_KZ319289.1"/>
</dbReference>
<evidence type="ECO:0000313" key="3">
    <source>
        <dbReference type="Proteomes" id="UP000229433"/>
    </source>
</evidence>
<accession>A0A2G1VT02</accession>
<protein>
    <submittedName>
        <fullName evidence="2">Cytochrome C oxidase Cbb3</fullName>
    </submittedName>
</protein>
<evidence type="ECO:0000256" key="1">
    <source>
        <dbReference type="SAM" id="Phobius"/>
    </source>
</evidence>
<dbReference type="OrthoDB" id="1493774at2"/>
<reference evidence="2 3" key="1">
    <citation type="submission" date="2017-08" db="EMBL/GenBank/DDBJ databases">
        <title>The whole genome shortgun sequences of strain Leeuwenhoekiella nanhaiensis G18 from the South China Sea.</title>
        <authorList>
            <person name="Liu Q."/>
        </authorList>
    </citation>
    <scope>NUCLEOTIDE SEQUENCE [LARGE SCALE GENOMIC DNA]</scope>
    <source>
        <strain evidence="2 3">G18</strain>
    </source>
</reference>
<keyword evidence="1" id="KW-0472">Membrane</keyword>
<gene>
    <name evidence="2" type="ORF">CJ305_07855</name>
</gene>